<dbReference type="InterPro" id="IPR009057">
    <property type="entry name" value="Homeodomain-like_sf"/>
</dbReference>
<reference evidence="6 7" key="1">
    <citation type="submission" date="2024-03" db="EMBL/GenBank/DDBJ databases">
        <title>Natural products discovery in diverse microorganisms through a two-stage MS feature dereplication strategy.</title>
        <authorList>
            <person name="Zhang R."/>
        </authorList>
    </citation>
    <scope>NUCLEOTIDE SEQUENCE [LARGE SCALE GENOMIC DNA]</scope>
    <source>
        <strain evidence="6 7">18930</strain>
    </source>
</reference>
<dbReference type="Gene3D" id="1.10.357.10">
    <property type="entry name" value="Tetracycline Repressor, domain 2"/>
    <property type="match status" value="1"/>
</dbReference>
<protein>
    <submittedName>
        <fullName evidence="6">WHG domain-containing protein</fullName>
    </submittedName>
</protein>
<evidence type="ECO:0000256" key="1">
    <source>
        <dbReference type="ARBA" id="ARBA00023015"/>
    </source>
</evidence>
<keyword evidence="7" id="KW-1185">Reference proteome</keyword>
<sequence>MARAGLTVARLTEAAADMADDVGFENVTVLALARSFGVKDASLYSHIKNLRDLRQRVAVASLSELADCVSDAVAGRAGKDALVAFAGAYRDYAREHPGRYASTQFELDSDAVLASDARRHSQMSRAILRAYRLPEPDETDAVRLLGSTFHGFIALEASGGFSHSPPRESEQSWQRVLDVLHHALENWPSH</sequence>
<dbReference type="EMBL" id="CP147846">
    <property type="protein sequence ID" value="WXG67533.1"/>
    <property type="molecule type" value="Genomic_DNA"/>
</dbReference>
<evidence type="ECO:0000313" key="6">
    <source>
        <dbReference type="EMBL" id="WXG67533.1"/>
    </source>
</evidence>
<keyword evidence="1" id="KW-0805">Transcription regulation</keyword>
<keyword evidence="3" id="KW-0804">Transcription</keyword>
<organism evidence="6 7">
    <name type="scientific">Rhodococcus sovatensis</name>
    <dbReference type="NCBI Taxonomy" id="1805840"/>
    <lineage>
        <taxon>Bacteria</taxon>
        <taxon>Bacillati</taxon>
        <taxon>Actinomycetota</taxon>
        <taxon>Actinomycetes</taxon>
        <taxon>Mycobacteriales</taxon>
        <taxon>Nocardiaceae</taxon>
        <taxon>Rhodococcus</taxon>
    </lineage>
</organism>
<dbReference type="InterPro" id="IPR025996">
    <property type="entry name" value="MT1864/Rv1816-like_C"/>
</dbReference>
<accession>A0ABZ2PEM9</accession>
<dbReference type="PROSITE" id="PS50977">
    <property type="entry name" value="HTH_TETR_2"/>
    <property type="match status" value="1"/>
</dbReference>
<dbReference type="Proteomes" id="UP001432000">
    <property type="component" value="Chromosome"/>
</dbReference>
<evidence type="ECO:0000256" key="2">
    <source>
        <dbReference type="ARBA" id="ARBA00023125"/>
    </source>
</evidence>
<dbReference type="InterPro" id="IPR036271">
    <property type="entry name" value="Tet_transcr_reg_TetR-rel_C_sf"/>
</dbReference>
<proteinExistence type="predicted"/>
<gene>
    <name evidence="6" type="ORF">WDS16_20145</name>
</gene>
<dbReference type="SUPFAM" id="SSF48498">
    <property type="entry name" value="Tetracyclin repressor-like, C-terminal domain"/>
    <property type="match status" value="1"/>
</dbReference>
<evidence type="ECO:0000259" key="5">
    <source>
        <dbReference type="PROSITE" id="PS50977"/>
    </source>
</evidence>
<feature type="DNA-binding region" description="H-T-H motif" evidence="4">
    <location>
        <begin position="28"/>
        <end position="47"/>
    </location>
</feature>
<feature type="domain" description="HTH tetR-type" evidence="5">
    <location>
        <begin position="5"/>
        <end position="65"/>
    </location>
</feature>
<dbReference type="Pfam" id="PF13305">
    <property type="entry name" value="TetR_C_33"/>
    <property type="match status" value="1"/>
</dbReference>
<evidence type="ECO:0000256" key="4">
    <source>
        <dbReference type="PROSITE-ProRule" id="PRU00335"/>
    </source>
</evidence>
<dbReference type="Pfam" id="PF00440">
    <property type="entry name" value="TetR_N"/>
    <property type="match status" value="1"/>
</dbReference>
<dbReference type="InterPro" id="IPR001647">
    <property type="entry name" value="HTH_TetR"/>
</dbReference>
<evidence type="ECO:0000313" key="7">
    <source>
        <dbReference type="Proteomes" id="UP001432000"/>
    </source>
</evidence>
<evidence type="ECO:0000256" key="3">
    <source>
        <dbReference type="ARBA" id="ARBA00023163"/>
    </source>
</evidence>
<dbReference type="Gene3D" id="1.10.10.60">
    <property type="entry name" value="Homeodomain-like"/>
    <property type="match status" value="1"/>
</dbReference>
<keyword evidence="2 4" id="KW-0238">DNA-binding</keyword>
<dbReference type="SUPFAM" id="SSF46689">
    <property type="entry name" value="Homeodomain-like"/>
    <property type="match status" value="1"/>
</dbReference>
<dbReference type="RefSeq" id="WP_338887144.1">
    <property type="nucleotide sequence ID" value="NZ_CP147846.1"/>
</dbReference>
<name>A0ABZ2PEM9_9NOCA</name>